<dbReference type="EMBL" id="JACHCA010000003">
    <property type="protein sequence ID" value="MBB6126968.1"/>
    <property type="molecule type" value="Genomic_DNA"/>
</dbReference>
<dbReference type="RefSeq" id="WP_183586145.1">
    <property type="nucleotide sequence ID" value="NZ_JACHCA010000003.1"/>
</dbReference>
<sequence length="75" mass="8497">MENDDLLIADYSNILADITVGKNAEKHLPLIKEGIKNLNTRIDSELMLGNEPTTFIKLGYFLYKLKDDAENLLSQ</sequence>
<name>A0A841JEB2_9SPHI</name>
<accession>A0A841JEB2</accession>
<protein>
    <submittedName>
        <fullName evidence="1">Uncharacterized protein</fullName>
    </submittedName>
</protein>
<dbReference type="Proteomes" id="UP000548326">
    <property type="component" value="Unassembled WGS sequence"/>
</dbReference>
<evidence type="ECO:0000313" key="2">
    <source>
        <dbReference type="Proteomes" id="UP000548326"/>
    </source>
</evidence>
<organism evidence="1 2">
    <name type="scientific">Mucilaginibacter lappiensis</name>
    <dbReference type="NCBI Taxonomy" id="354630"/>
    <lineage>
        <taxon>Bacteria</taxon>
        <taxon>Pseudomonadati</taxon>
        <taxon>Bacteroidota</taxon>
        <taxon>Sphingobacteriia</taxon>
        <taxon>Sphingobacteriales</taxon>
        <taxon>Sphingobacteriaceae</taxon>
        <taxon>Mucilaginibacter</taxon>
    </lineage>
</organism>
<evidence type="ECO:0000313" key="1">
    <source>
        <dbReference type="EMBL" id="MBB6126968.1"/>
    </source>
</evidence>
<comment type="caution">
    <text evidence="1">The sequence shown here is derived from an EMBL/GenBank/DDBJ whole genome shotgun (WGS) entry which is preliminary data.</text>
</comment>
<gene>
    <name evidence="1" type="ORF">HDF22_001074</name>
</gene>
<reference evidence="1 2" key="1">
    <citation type="submission" date="2020-08" db="EMBL/GenBank/DDBJ databases">
        <title>Genomic Encyclopedia of Type Strains, Phase IV (KMG-V): Genome sequencing to study the core and pangenomes of soil and plant-associated prokaryotes.</title>
        <authorList>
            <person name="Whitman W."/>
        </authorList>
    </citation>
    <scope>NUCLEOTIDE SEQUENCE [LARGE SCALE GENOMIC DNA]</scope>
    <source>
        <strain evidence="1 2">MP601</strain>
    </source>
</reference>
<proteinExistence type="predicted"/>
<dbReference type="AlphaFoldDB" id="A0A841JEB2"/>